<keyword evidence="1" id="KW-1133">Transmembrane helix</keyword>
<dbReference type="Pfam" id="PF13559">
    <property type="entry name" value="DUF4129"/>
    <property type="match status" value="1"/>
</dbReference>
<keyword evidence="1" id="KW-0812">Transmembrane</keyword>
<name>A0A268EPU4_9BACL</name>
<feature type="transmembrane region" description="Helical" evidence="1">
    <location>
        <begin position="71"/>
        <end position="96"/>
    </location>
</feature>
<protein>
    <recommendedName>
        <fullName evidence="2">Protein-glutamine gamma-glutamyltransferase-like C-terminal domain-containing protein</fullName>
    </recommendedName>
</protein>
<feature type="transmembrane region" description="Helical" evidence="1">
    <location>
        <begin position="12"/>
        <end position="36"/>
    </location>
</feature>
<dbReference type="OrthoDB" id="2663086at2"/>
<sequence>MKINRSGIGYPVVLLQAVVEILLLFPLIYIPAYYLLSAESLWGWPALILAGYVLGYSGTRVWKLSRLASAGLWACITASVLAIAMTGIGPALLFTWPMMFAAGYRGIRMAHNGWDALFPGPYYLAGLLMHGGSSFVLSFQESVHDLRTMLAWTGALALIATLLVLNQRMVLEQTLPGKGAPVLERRVLRHNRALIVILLLITAAVVVLPRLQQFVGDMIRRFAAWIAQWFQSTPSEVPPPEPEVIPPTPELPFGDETPSPSPWLALLEQIVIYLVYALLIAALVFALYRLGKHLPRLLRKLSAWMNRRFSHREGQEMLGYADEIEQIEHEPAGRKLLQGLRRRFAVQRDEPAADNAAAVRQTYRRILSRKIREGYHWNAALTPRETGRDLDHWKGTGGEAESELPPELIELYEVARYGGRAPSDEEVQRVLKASKRHKE</sequence>
<dbReference type="RefSeq" id="WP_095266234.1">
    <property type="nucleotide sequence ID" value="NZ_NPBY01000047.1"/>
</dbReference>
<evidence type="ECO:0000259" key="2">
    <source>
        <dbReference type="Pfam" id="PF13559"/>
    </source>
</evidence>
<evidence type="ECO:0000256" key="1">
    <source>
        <dbReference type="SAM" id="Phobius"/>
    </source>
</evidence>
<feature type="domain" description="Protein-glutamine gamma-glutamyltransferase-like C-terminal" evidence="2">
    <location>
        <begin position="363"/>
        <end position="433"/>
    </location>
</feature>
<dbReference type="EMBL" id="NPBY01000047">
    <property type="protein sequence ID" value="PAD75149.1"/>
    <property type="molecule type" value="Genomic_DNA"/>
</dbReference>
<feature type="transmembrane region" description="Helical" evidence="1">
    <location>
        <begin position="146"/>
        <end position="165"/>
    </location>
</feature>
<comment type="caution">
    <text evidence="3">The sequence shown here is derived from an EMBL/GenBank/DDBJ whole genome shotgun (WGS) entry which is preliminary data.</text>
</comment>
<evidence type="ECO:0000313" key="4">
    <source>
        <dbReference type="Proteomes" id="UP000215596"/>
    </source>
</evidence>
<feature type="transmembrane region" description="Helical" evidence="1">
    <location>
        <begin position="193"/>
        <end position="211"/>
    </location>
</feature>
<gene>
    <name evidence="3" type="ORF">CHH67_16120</name>
</gene>
<feature type="transmembrane region" description="Helical" evidence="1">
    <location>
        <begin position="270"/>
        <end position="290"/>
    </location>
</feature>
<keyword evidence="1" id="KW-0472">Membrane</keyword>
<reference evidence="3 4" key="1">
    <citation type="submission" date="2017-07" db="EMBL/GenBank/DDBJ databases">
        <title>Isolation and whole genome analysis of endospore-forming bacteria from heroin.</title>
        <authorList>
            <person name="Kalinowski J."/>
            <person name="Ahrens B."/>
            <person name="Al-Dilaimi A."/>
            <person name="Winkler A."/>
            <person name="Wibberg D."/>
            <person name="Schleenbecker U."/>
            <person name="Ruckert C."/>
            <person name="Wolfel R."/>
            <person name="Grass G."/>
        </authorList>
    </citation>
    <scope>NUCLEOTIDE SEQUENCE [LARGE SCALE GENOMIC DNA]</scope>
    <source>
        <strain evidence="3 4">7537-G1</strain>
    </source>
</reference>
<dbReference type="Proteomes" id="UP000215596">
    <property type="component" value="Unassembled WGS sequence"/>
</dbReference>
<accession>A0A268EPU4</accession>
<organism evidence="3 4">
    <name type="scientific">Paenibacillus campinasensis</name>
    <dbReference type="NCBI Taxonomy" id="66347"/>
    <lineage>
        <taxon>Bacteria</taxon>
        <taxon>Bacillati</taxon>
        <taxon>Bacillota</taxon>
        <taxon>Bacilli</taxon>
        <taxon>Bacillales</taxon>
        <taxon>Paenibacillaceae</taxon>
        <taxon>Paenibacillus</taxon>
    </lineage>
</organism>
<evidence type="ECO:0000313" key="3">
    <source>
        <dbReference type="EMBL" id="PAD75149.1"/>
    </source>
</evidence>
<dbReference type="AlphaFoldDB" id="A0A268EPU4"/>
<dbReference type="InterPro" id="IPR025403">
    <property type="entry name" value="TgpA-like_C"/>
</dbReference>
<proteinExistence type="predicted"/>
<feature type="transmembrane region" description="Helical" evidence="1">
    <location>
        <begin position="42"/>
        <end position="59"/>
    </location>
</feature>